<protein>
    <submittedName>
        <fullName evidence="1">Uncharacterized protein</fullName>
    </submittedName>
</protein>
<dbReference type="EMBL" id="JAAAHW010003303">
    <property type="protein sequence ID" value="KAF9985388.1"/>
    <property type="molecule type" value="Genomic_DNA"/>
</dbReference>
<reference evidence="1" key="1">
    <citation type="journal article" date="2020" name="Fungal Divers.">
        <title>Resolving the Mortierellaceae phylogeny through synthesis of multi-gene phylogenetics and phylogenomics.</title>
        <authorList>
            <person name="Vandepol N."/>
            <person name="Liber J."/>
            <person name="Desiro A."/>
            <person name="Na H."/>
            <person name="Kennedy M."/>
            <person name="Barry K."/>
            <person name="Grigoriev I.V."/>
            <person name="Miller A.N."/>
            <person name="O'Donnell K."/>
            <person name="Stajich J.E."/>
            <person name="Bonito G."/>
        </authorList>
    </citation>
    <scope>NUCLEOTIDE SEQUENCE</scope>
    <source>
        <strain evidence="1">MES-2147</strain>
    </source>
</reference>
<sequence length="76" mass="8637">MLQEYLTAASSHVGYDLSEKTVEFAFGLKVFAQGVQTPIETTSSDVSLFDSFMKRVEDAEIRRHVVSRTRHADRDK</sequence>
<feature type="non-terminal residue" evidence="1">
    <location>
        <position position="76"/>
    </location>
</feature>
<dbReference type="Proteomes" id="UP000749646">
    <property type="component" value="Unassembled WGS sequence"/>
</dbReference>
<gene>
    <name evidence="1" type="ORF">BGZ65_010983</name>
</gene>
<evidence type="ECO:0000313" key="1">
    <source>
        <dbReference type="EMBL" id="KAF9985388.1"/>
    </source>
</evidence>
<evidence type="ECO:0000313" key="2">
    <source>
        <dbReference type="Proteomes" id="UP000749646"/>
    </source>
</evidence>
<organism evidence="1 2">
    <name type="scientific">Modicella reniformis</name>
    <dbReference type="NCBI Taxonomy" id="1440133"/>
    <lineage>
        <taxon>Eukaryota</taxon>
        <taxon>Fungi</taxon>
        <taxon>Fungi incertae sedis</taxon>
        <taxon>Mucoromycota</taxon>
        <taxon>Mortierellomycotina</taxon>
        <taxon>Mortierellomycetes</taxon>
        <taxon>Mortierellales</taxon>
        <taxon>Mortierellaceae</taxon>
        <taxon>Modicella</taxon>
    </lineage>
</organism>
<accession>A0A9P6MAU3</accession>
<name>A0A9P6MAU3_9FUNG</name>
<comment type="caution">
    <text evidence="1">The sequence shown here is derived from an EMBL/GenBank/DDBJ whole genome shotgun (WGS) entry which is preliminary data.</text>
</comment>
<keyword evidence="2" id="KW-1185">Reference proteome</keyword>
<dbReference type="AlphaFoldDB" id="A0A9P6MAU3"/>
<proteinExistence type="predicted"/>